<protein>
    <recommendedName>
        <fullName evidence="3">VWFA domain-containing protein</fullName>
    </recommendedName>
</protein>
<name>A0A8S3QHV5_MYTED</name>
<dbReference type="EMBL" id="CAJPWZ010000496">
    <property type="protein sequence ID" value="CAG2194795.1"/>
    <property type="molecule type" value="Genomic_DNA"/>
</dbReference>
<gene>
    <name evidence="1" type="ORF">MEDL_9798</name>
</gene>
<reference evidence="1" key="1">
    <citation type="submission" date="2021-03" db="EMBL/GenBank/DDBJ databases">
        <authorList>
            <person name="Bekaert M."/>
        </authorList>
    </citation>
    <scope>NUCLEOTIDE SEQUENCE</scope>
</reference>
<organism evidence="1 2">
    <name type="scientific">Mytilus edulis</name>
    <name type="common">Blue mussel</name>
    <dbReference type="NCBI Taxonomy" id="6550"/>
    <lineage>
        <taxon>Eukaryota</taxon>
        <taxon>Metazoa</taxon>
        <taxon>Spiralia</taxon>
        <taxon>Lophotrochozoa</taxon>
        <taxon>Mollusca</taxon>
        <taxon>Bivalvia</taxon>
        <taxon>Autobranchia</taxon>
        <taxon>Pteriomorphia</taxon>
        <taxon>Mytilida</taxon>
        <taxon>Mytiloidea</taxon>
        <taxon>Mytilidae</taxon>
        <taxon>Mytilinae</taxon>
        <taxon>Mytilus</taxon>
    </lineage>
</organism>
<dbReference type="SUPFAM" id="SSF53300">
    <property type="entry name" value="vWA-like"/>
    <property type="match status" value="1"/>
</dbReference>
<sequence>MSTLIGILLDVSASMRESSKGNVNEEGGEWASSGEWGARTIRKWATPAVIKNTIHIDMIALILEELQSNEKFLENFVYKCLPLSCRDWTREPTEISTENWYFEIGVSFLYKFQNGYVNTTTKFYTATEGHVLEVEKKAKSYLLKPVEDVYTVHEASKIVHGYIDEKELTDDRIDELMEIDKYKEYKKLLFVLSDGDPTDKGELPKALSRFKNLDITIVTCFITRSNDLTPLSLFCEESPRWDNGAKFLYQLSSIIPTDRLYRSIFVKRGWKIDSFNNETRLFLQINHPDNIHDACVLAKTVVCSQDALLDLLVNVSLDVYINNSTNELAAGNQGDDETCFAFVAATVIHLSIHRILGREGGYPDFEVILDKIIQRYGTKSTSTFEVLSEVSRIPFAMPRDKI</sequence>
<dbReference type="OrthoDB" id="5986014at2759"/>
<dbReference type="AlphaFoldDB" id="A0A8S3QHV5"/>
<keyword evidence="2" id="KW-1185">Reference proteome</keyword>
<evidence type="ECO:0000313" key="1">
    <source>
        <dbReference type="EMBL" id="CAG2194795.1"/>
    </source>
</evidence>
<dbReference type="InterPro" id="IPR036465">
    <property type="entry name" value="vWFA_dom_sf"/>
</dbReference>
<evidence type="ECO:0008006" key="3">
    <source>
        <dbReference type="Google" id="ProtNLM"/>
    </source>
</evidence>
<proteinExistence type="predicted"/>
<comment type="caution">
    <text evidence="1">The sequence shown here is derived from an EMBL/GenBank/DDBJ whole genome shotgun (WGS) entry which is preliminary data.</text>
</comment>
<evidence type="ECO:0000313" key="2">
    <source>
        <dbReference type="Proteomes" id="UP000683360"/>
    </source>
</evidence>
<accession>A0A8S3QHV5</accession>
<dbReference type="Proteomes" id="UP000683360">
    <property type="component" value="Unassembled WGS sequence"/>
</dbReference>